<evidence type="ECO:0000256" key="1">
    <source>
        <dbReference type="SAM" id="MobiDB-lite"/>
    </source>
</evidence>
<dbReference type="InterPro" id="IPR034660">
    <property type="entry name" value="DinB/YfiT-like"/>
</dbReference>
<name>A0A3M8K7V4_9CORY</name>
<feature type="compositionally biased region" description="Basic and acidic residues" evidence="1">
    <location>
        <begin position="230"/>
        <end position="243"/>
    </location>
</feature>
<dbReference type="Gene3D" id="3.30.1050.20">
    <property type="match status" value="1"/>
</dbReference>
<accession>A0A3M8K7V4</accession>
<feature type="domain" description="Mycothiol-dependent maleylpyruvate isomerase metal-binding" evidence="2">
    <location>
        <begin position="18"/>
        <end position="153"/>
    </location>
</feature>
<proteinExistence type="predicted"/>
<evidence type="ECO:0000313" key="4">
    <source>
        <dbReference type="Proteomes" id="UP000266975"/>
    </source>
</evidence>
<dbReference type="InterPro" id="IPR024344">
    <property type="entry name" value="MDMPI_metal-binding"/>
</dbReference>
<protein>
    <submittedName>
        <fullName evidence="3">Maleylpyruvate isomerase</fullName>
    </submittedName>
</protein>
<dbReference type="OrthoDB" id="5118203at2"/>
<keyword evidence="4" id="KW-1185">Reference proteome</keyword>
<organism evidence="3 4">
    <name type="scientific">Corynebacterium alimapuense</name>
    <dbReference type="NCBI Taxonomy" id="1576874"/>
    <lineage>
        <taxon>Bacteria</taxon>
        <taxon>Bacillati</taxon>
        <taxon>Actinomycetota</taxon>
        <taxon>Actinomycetes</taxon>
        <taxon>Mycobacteriales</taxon>
        <taxon>Corynebacteriaceae</taxon>
        <taxon>Corynebacterium</taxon>
    </lineage>
</organism>
<dbReference type="InterPro" id="IPR017517">
    <property type="entry name" value="Maleyloyr_isom"/>
</dbReference>
<gene>
    <name evidence="3" type="ORF">C5L39_08700</name>
</gene>
<dbReference type="GO" id="GO:0046872">
    <property type="term" value="F:metal ion binding"/>
    <property type="evidence" value="ECO:0007669"/>
    <property type="project" value="InterPro"/>
</dbReference>
<dbReference type="GO" id="GO:0016853">
    <property type="term" value="F:isomerase activity"/>
    <property type="evidence" value="ECO:0007669"/>
    <property type="project" value="UniProtKB-KW"/>
</dbReference>
<dbReference type="AlphaFoldDB" id="A0A3M8K7V4"/>
<reference evidence="3 4" key="1">
    <citation type="submission" date="2018-02" db="EMBL/GenBank/DDBJ databases">
        <title>Corynebacterium alimpuense sp. nov., a marine obligate actinomycete isolated from sediments of Valparaiso bay, Chile.</title>
        <authorList>
            <person name="Claverias F."/>
            <person name="Gonzales-Siles L."/>
            <person name="Salva-Serra F."/>
            <person name="Inganaes E."/>
            <person name="Molin K."/>
            <person name="Cumsille A."/>
            <person name="Undabarrena A."/>
            <person name="Couve E."/>
            <person name="Moore E.R.B."/>
            <person name="Gomila M."/>
            <person name="Camara B."/>
        </authorList>
    </citation>
    <scope>NUCLEOTIDE SEQUENCE [LARGE SCALE GENOMIC DNA]</scope>
    <source>
        <strain evidence="3 4">CCUG 69366</strain>
    </source>
</reference>
<dbReference type="SUPFAM" id="SSF109854">
    <property type="entry name" value="DinB/YfiT-like putative metalloenzymes"/>
    <property type="match status" value="1"/>
</dbReference>
<dbReference type="NCBIfam" id="TIGR03083">
    <property type="entry name" value="maleylpyruvate isomerase family mycothiol-dependent enzyme"/>
    <property type="match status" value="1"/>
</dbReference>
<dbReference type="Proteomes" id="UP000266975">
    <property type="component" value="Unassembled WGS sequence"/>
</dbReference>
<comment type="caution">
    <text evidence="3">The sequence shown here is derived from an EMBL/GenBank/DDBJ whole genome shotgun (WGS) entry which is preliminary data.</text>
</comment>
<dbReference type="SUPFAM" id="SSF55718">
    <property type="entry name" value="SCP-like"/>
    <property type="match status" value="1"/>
</dbReference>
<dbReference type="RefSeq" id="WP_123048489.1">
    <property type="nucleotide sequence ID" value="NZ_PTJO01000005.1"/>
</dbReference>
<keyword evidence="3" id="KW-0670">Pyruvate</keyword>
<dbReference type="InterPro" id="IPR036527">
    <property type="entry name" value="SCP2_sterol-bd_dom_sf"/>
</dbReference>
<sequence>MSTSFHDLAIPERVALVREGSAHYTAQLMNIDDADFGRETLLSAWTAAELAAHVAYNAAALDNLMHWAHTGDKTPMYATPETRNQEIAYGATLPPVEIRQLHVQTLASLDQAWDETSDQAWSNEVITAQGMTVPAAMTVWMRTREVWIHAVDLNAGASFADIPEIILSTLVPEIAGKWRDSGLGEGLVLFNTDDDQLIEVSPGRQTTRVQGSLAGLAQWVTGRGSAGVHTSDRGEVPEPPRWL</sequence>
<keyword evidence="3" id="KW-0413">Isomerase</keyword>
<dbReference type="EMBL" id="PTJO01000005">
    <property type="protein sequence ID" value="RNE48558.1"/>
    <property type="molecule type" value="Genomic_DNA"/>
</dbReference>
<evidence type="ECO:0000313" key="3">
    <source>
        <dbReference type="EMBL" id="RNE48558.1"/>
    </source>
</evidence>
<dbReference type="Gene3D" id="1.20.120.450">
    <property type="entry name" value="dinb family like domain"/>
    <property type="match status" value="1"/>
</dbReference>
<evidence type="ECO:0000259" key="2">
    <source>
        <dbReference type="Pfam" id="PF11716"/>
    </source>
</evidence>
<dbReference type="Pfam" id="PF11716">
    <property type="entry name" value="MDMPI_N"/>
    <property type="match status" value="1"/>
</dbReference>
<feature type="region of interest" description="Disordered" evidence="1">
    <location>
        <begin position="224"/>
        <end position="243"/>
    </location>
</feature>